<keyword evidence="3" id="KW-1185">Reference proteome</keyword>
<protein>
    <submittedName>
        <fullName evidence="2">Uncharacterized protein</fullName>
    </submittedName>
</protein>
<feature type="transmembrane region" description="Helical" evidence="1">
    <location>
        <begin position="52"/>
        <end position="72"/>
    </location>
</feature>
<dbReference type="EMBL" id="JACXVP010000007">
    <property type="protein sequence ID" value="KAG5594276.1"/>
    <property type="molecule type" value="Genomic_DNA"/>
</dbReference>
<accession>A0A9J5Y4W2</accession>
<sequence length="78" mass="8993">MVLPRGTIRRCVNYFLFFAALILSFWAQHTGTKGEYAICWRFAEPIRRFADLHFFVLSASFCSFLLSSVHVLPQTSTT</sequence>
<keyword evidence="1" id="KW-0812">Transmembrane</keyword>
<reference evidence="2 3" key="1">
    <citation type="submission" date="2020-09" db="EMBL/GenBank/DDBJ databases">
        <title>De no assembly of potato wild relative species, Solanum commersonii.</title>
        <authorList>
            <person name="Cho K."/>
        </authorList>
    </citation>
    <scope>NUCLEOTIDE SEQUENCE [LARGE SCALE GENOMIC DNA]</scope>
    <source>
        <strain evidence="2">LZ3.2</strain>
        <tissue evidence="2">Leaf</tissue>
    </source>
</reference>
<comment type="caution">
    <text evidence="2">The sequence shown here is derived from an EMBL/GenBank/DDBJ whole genome shotgun (WGS) entry which is preliminary data.</text>
</comment>
<keyword evidence="1" id="KW-1133">Transmembrane helix</keyword>
<keyword evidence="1" id="KW-0472">Membrane</keyword>
<proteinExistence type="predicted"/>
<organism evidence="2 3">
    <name type="scientific">Solanum commersonii</name>
    <name type="common">Commerson's wild potato</name>
    <name type="synonym">Commerson's nightshade</name>
    <dbReference type="NCBI Taxonomy" id="4109"/>
    <lineage>
        <taxon>Eukaryota</taxon>
        <taxon>Viridiplantae</taxon>
        <taxon>Streptophyta</taxon>
        <taxon>Embryophyta</taxon>
        <taxon>Tracheophyta</taxon>
        <taxon>Spermatophyta</taxon>
        <taxon>Magnoliopsida</taxon>
        <taxon>eudicotyledons</taxon>
        <taxon>Gunneridae</taxon>
        <taxon>Pentapetalae</taxon>
        <taxon>asterids</taxon>
        <taxon>lamiids</taxon>
        <taxon>Solanales</taxon>
        <taxon>Solanaceae</taxon>
        <taxon>Solanoideae</taxon>
        <taxon>Solaneae</taxon>
        <taxon>Solanum</taxon>
    </lineage>
</organism>
<dbReference type="AlphaFoldDB" id="A0A9J5Y4W2"/>
<evidence type="ECO:0000313" key="3">
    <source>
        <dbReference type="Proteomes" id="UP000824120"/>
    </source>
</evidence>
<dbReference type="Proteomes" id="UP000824120">
    <property type="component" value="Chromosome 7"/>
</dbReference>
<feature type="transmembrane region" description="Helical" evidence="1">
    <location>
        <begin position="12"/>
        <end position="32"/>
    </location>
</feature>
<gene>
    <name evidence="2" type="ORF">H5410_035508</name>
</gene>
<name>A0A9J5Y4W2_SOLCO</name>
<evidence type="ECO:0000256" key="1">
    <source>
        <dbReference type="SAM" id="Phobius"/>
    </source>
</evidence>
<evidence type="ECO:0000313" key="2">
    <source>
        <dbReference type="EMBL" id="KAG5594276.1"/>
    </source>
</evidence>